<dbReference type="OrthoDB" id="2991338at2"/>
<evidence type="ECO:0000313" key="3">
    <source>
        <dbReference type="EMBL" id="PMC52193.1"/>
    </source>
</evidence>
<gene>
    <name evidence="3" type="ORF">CJ218_06250</name>
</gene>
<dbReference type="Proteomes" id="UP000235670">
    <property type="component" value="Unassembled WGS sequence"/>
</dbReference>
<evidence type="ECO:0000256" key="2">
    <source>
        <dbReference type="SAM" id="Phobius"/>
    </source>
</evidence>
<reference evidence="3 4" key="1">
    <citation type="submission" date="2017-09" db="EMBL/GenBank/DDBJ databases">
        <title>Bacterial strain isolated from the female urinary microbiota.</title>
        <authorList>
            <person name="Thomas-White K."/>
            <person name="Kumar N."/>
            <person name="Forster S."/>
            <person name="Putonti C."/>
            <person name="Lawley T."/>
            <person name="Wolfe A.J."/>
        </authorList>
    </citation>
    <scope>NUCLEOTIDE SEQUENCE [LARGE SCALE GENOMIC DNA]</scope>
    <source>
        <strain evidence="3 4">UMB0186</strain>
    </source>
</reference>
<feature type="compositionally biased region" description="Basic and acidic residues" evidence="1">
    <location>
        <begin position="45"/>
        <end position="72"/>
    </location>
</feature>
<feature type="region of interest" description="Disordered" evidence="1">
    <location>
        <begin position="33"/>
        <end position="141"/>
    </location>
</feature>
<keyword evidence="2" id="KW-0812">Transmembrane</keyword>
<keyword evidence="2" id="KW-0472">Membrane</keyword>
<sequence length="205" mass="22234">MKNNKLFKIMIGLVSAIVVVGVVYFGVSYFNGEDNQKKTNNQVTEKNESKNEDKSNNKEESSNKNEDKKDDNNSTNQESQGNQQQSGSQSKQSSNNNAKNVITSPSQGSSSSNSSSGVIKSQEYGGKKISGNEGLGTTGKVFKSQKEAMEFGNSEVARLAKEDRKSRQFSVSKVAADDGSVLGWTVDIYLDNSTSTNSNDKNESN</sequence>
<dbReference type="STRING" id="84135.GCA_001052115_00403"/>
<feature type="compositionally biased region" description="Low complexity" evidence="1">
    <location>
        <begin position="104"/>
        <end position="116"/>
    </location>
</feature>
<accession>A0A2N6SE41</accession>
<name>A0A2N6SE41_9BACL</name>
<organism evidence="3 4">
    <name type="scientific">Gemella sanguinis</name>
    <dbReference type="NCBI Taxonomy" id="84135"/>
    <lineage>
        <taxon>Bacteria</taxon>
        <taxon>Bacillati</taxon>
        <taxon>Bacillota</taxon>
        <taxon>Bacilli</taxon>
        <taxon>Bacillales</taxon>
        <taxon>Gemellaceae</taxon>
        <taxon>Gemella</taxon>
    </lineage>
</organism>
<evidence type="ECO:0000313" key="4">
    <source>
        <dbReference type="Proteomes" id="UP000235670"/>
    </source>
</evidence>
<dbReference type="EMBL" id="PNGT01000006">
    <property type="protein sequence ID" value="PMC52193.1"/>
    <property type="molecule type" value="Genomic_DNA"/>
</dbReference>
<keyword evidence="2" id="KW-1133">Transmembrane helix</keyword>
<evidence type="ECO:0000256" key="1">
    <source>
        <dbReference type="SAM" id="MobiDB-lite"/>
    </source>
</evidence>
<feature type="transmembrane region" description="Helical" evidence="2">
    <location>
        <begin position="7"/>
        <end position="30"/>
    </location>
</feature>
<proteinExistence type="predicted"/>
<dbReference type="RefSeq" id="WP_102189998.1">
    <property type="nucleotide sequence ID" value="NZ_CAUTAO010000011.1"/>
</dbReference>
<comment type="caution">
    <text evidence="3">The sequence shown here is derived from an EMBL/GenBank/DDBJ whole genome shotgun (WGS) entry which is preliminary data.</text>
</comment>
<protein>
    <submittedName>
        <fullName evidence="3">Sarcalumenin</fullName>
    </submittedName>
</protein>
<dbReference type="AlphaFoldDB" id="A0A2N6SE41"/>
<feature type="compositionally biased region" description="Low complexity" evidence="1">
    <location>
        <begin position="73"/>
        <end position="97"/>
    </location>
</feature>